<dbReference type="InterPro" id="IPR036249">
    <property type="entry name" value="Thioredoxin-like_sf"/>
</dbReference>
<dbReference type="CDD" id="cd02947">
    <property type="entry name" value="TRX_family"/>
    <property type="match status" value="1"/>
</dbReference>
<feature type="disulfide bond" description="Redox-active" evidence="9">
    <location>
        <begin position="33"/>
        <end position="36"/>
    </location>
</feature>
<evidence type="ECO:0000256" key="4">
    <source>
        <dbReference type="ARBA" id="ARBA00023157"/>
    </source>
</evidence>
<keyword evidence="3" id="KW-0249">Electron transport</keyword>
<dbReference type="FunFam" id="3.40.30.10:FF:000001">
    <property type="entry name" value="Thioredoxin"/>
    <property type="match status" value="1"/>
</dbReference>
<dbReference type="Proteomes" id="UP000241193">
    <property type="component" value="Unassembled WGS sequence"/>
</dbReference>
<dbReference type="OrthoDB" id="9790390at2"/>
<dbReference type="RefSeq" id="WP_107492622.1">
    <property type="nucleotide sequence ID" value="NZ_PZKC01000003.1"/>
</dbReference>
<dbReference type="InterPro" id="IPR017937">
    <property type="entry name" value="Thioredoxin_CS"/>
</dbReference>
<dbReference type="PROSITE" id="PS51352">
    <property type="entry name" value="THIOREDOXIN_2"/>
    <property type="match status" value="1"/>
</dbReference>
<sequence>MSEHIHYVTDGNFESEVLQSQTPVLVDYWAEWCGPCKMIAPILDDVAKEYAGKLKVAKLNIDENPDTPAKFGIRGIPTLMLFKAGNVEATKVGALSKSQLTAFIDSNI</sequence>
<dbReference type="GO" id="GO:0045454">
    <property type="term" value="P:cell redox homeostasis"/>
    <property type="evidence" value="ECO:0007669"/>
    <property type="project" value="TreeGrafter"/>
</dbReference>
<dbReference type="GO" id="GO:0005829">
    <property type="term" value="C:cytosol"/>
    <property type="evidence" value="ECO:0007669"/>
    <property type="project" value="TreeGrafter"/>
</dbReference>
<dbReference type="PRINTS" id="PR00421">
    <property type="entry name" value="THIOREDOXIN"/>
</dbReference>
<name>A0A2T4II11_9RHOO</name>
<evidence type="ECO:0000256" key="6">
    <source>
        <dbReference type="NCBIfam" id="TIGR01068"/>
    </source>
</evidence>
<dbReference type="PROSITE" id="PS00194">
    <property type="entry name" value="THIOREDOXIN_1"/>
    <property type="match status" value="1"/>
</dbReference>
<evidence type="ECO:0000256" key="7">
    <source>
        <dbReference type="PIRNR" id="PIRNR000077"/>
    </source>
</evidence>
<reference evidence="11 12" key="2">
    <citation type="submission" date="2018-04" db="EMBL/GenBank/DDBJ databases">
        <title>Thauera lacus sp. nov., isolated from an saline lake in Inner Mongolia, China.</title>
        <authorList>
            <person name="Liang Q.-Y."/>
        </authorList>
    </citation>
    <scope>NUCLEOTIDE SEQUENCE [LARGE SCALE GENOMIC DNA]</scope>
    <source>
        <strain evidence="11 12">D20</strain>
    </source>
</reference>
<dbReference type="Pfam" id="PF00085">
    <property type="entry name" value="Thioredoxin"/>
    <property type="match status" value="1"/>
</dbReference>
<feature type="domain" description="Thioredoxin" evidence="10">
    <location>
        <begin position="1"/>
        <end position="108"/>
    </location>
</feature>
<feature type="site" description="Contributes to redox potential value" evidence="8">
    <location>
        <position position="34"/>
    </location>
</feature>
<keyword evidence="4 9" id="KW-1015">Disulfide bond</keyword>
<evidence type="ECO:0000313" key="12">
    <source>
        <dbReference type="Proteomes" id="UP000241193"/>
    </source>
</evidence>
<dbReference type="EMBL" id="PZKC01000003">
    <property type="protein sequence ID" value="PTD97422.1"/>
    <property type="molecule type" value="Genomic_DNA"/>
</dbReference>
<evidence type="ECO:0000256" key="2">
    <source>
        <dbReference type="ARBA" id="ARBA00022448"/>
    </source>
</evidence>
<gene>
    <name evidence="11" type="ORF">C8261_05335</name>
</gene>
<feature type="site" description="Contributes to redox potential value" evidence="8">
    <location>
        <position position="35"/>
    </location>
</feature>
<accession>A0A2T4II11</accession>
<evidence type="ECO:0000256" key="1">
    <source>
        <dbReference type="ARBA" id="ARBA00008987"/>
    </source>
</evidence>
<dbReference type="PANTHER" id="PTHR45663">
    <property type="entry name" value="GEO12009P1"/>
    <property type="match status" value="1"/>
</dbReference>
<dbReference type="NCBIfam" id="TIGR01068">
    <property type="entry name" value="thioredoxin"/>
    <property type="match status" value="1"/>
</dbReference>
<keyword evidence="12" id="KW-1185">Reference proteome</keyword>
<dbReference type="Gene3D" id="3.40.30.10">
    <property type="entry name" value="Glutaredoxin"/>
    <property type="match status" value="1"/>
</dbReference>
<dbReference type="AlphaFoldDB" id="A0A2T4II11"/>
<proteinExistence type="inferred from homology"/>
<organism evidence="11 12">
    <name type="scientific">Pseudothauera lacus</name>
    <dbReference type="NCBI Taxonomy" id="2136175"/>
    <lineage>
        <taxon>Bacteria</taxon>
        <taxon>Pseudomonadati</taxon>
        <taxon>Pseudomonadota</taxon>
        <taxon>Betaproteobacteria</taxon>
        <taxon>Rhodocyclales</taxon>
        <taxon>Zoogloeaceae</taxon>
        <taxon>Pseudothauera</taxon>
    </lineage>
</organism>
<evidence type="ECO:0000259" key="10">
    <source>
        <dbReference type="PROSITE" id="PS51352"/>
    </source>
</evidence>
<dbReference type="GO" id="GO:0015035">
    <property type="term" value="F:protein-disulfide reductase activity"/>
    <property type="evidence" value="ECO:0007669"/>
    <property type="project" value="UniProtKB-UniRule"/>
</dbReference>
<dbReference type="InterPro" id="IPR005746">
    <property type="entry name" value="Thioredoxin"/>
</dbReference>
<dbReference type="SUPFAM" id="SSF52833">
    <property type="entry name" value="Thioredoxin-like"/>
    <property type="match status" value="1"/>
</dbReference>
<dbReference type="InterPro" id="IPR013766">
    <property type="entry name" value="Thioredoxin_domain"/>
</dbReference>
<feature type="active site" description="Nucleophile" evidence="8">
    <location>
        <position position="36"/>
    </location>
</feature>
<comment type="similarity">
    <text evidence="1 7">Belongs to the thioredoxin family.</text>
</comment>
<keyword evidence="2" id="KW-0813">Transport</keyword>
<protein>
    <recommendedName>
        <fullName evidence="6 7">Thioredoxin</fullName>
    </recommendedName>
</protein>
<feature type="active site" description="Nucleophile" evidence="8">
    <location>
        <position position="33"/>
    </location>
</feature>
<keyword evidence="5 9" id="KW-0676">Redox-active center</keyword>
<evidence type="ECO:0000256" key="8">
    <source>
        <dbReference type="PIRSR" id="PIRSR000077-1"/>
    </source>
</evidence>
<evidence type="ECO:0000256" key="9">
    <source>
        <dbReference type="PIRSR" id="PIRSR000077-4"/>
    </source>
</evidence>
<comment type="caution">
    <text evidence="11">The sequence shown here is derived from an EMBL/GenBank/DDBJ whole genome shotgun (WGS) entry which is preliminary data.</text>
</comment>
<feature type="site" description="Deprotonates C-terminal active site Cys" evidence="8">
    <location>
        <position position="27"/>
    </location>
</feature>
<dbReference type="PIRSF" id="PIRSF000077">
    <property type="entry name" value="Thioredoxin"/>
    <property type="match status" value="1"/>
</dbReference>
<evidence type="ECO:0000313" key="11">
    <source>
        <dbReference type="EMBL" id="PTD97422.1"/>
    </source>
</evidence>
<reference evidence="11 12" key="1">
    <citation type="submission" date="2018-03" db="EMBL/GenBank/DDBJ databases">
        <authorList>
            <person name="Keele B.F."/>
        </authorList>
    </citation>
    <scope>NUCLEOTIDE SEQUENCE [LARGE SCALE GENOMIC DNA]</scope>
    <source>
        <strain evidence="11 12">D20</strain>
    </source>
</reference>
<dbReference type="NCBIfam" id="NF006898">
    <property type="entry name" value="PRK09381.1"/>
    <property type="match status" value="1"/>
</dbReference>
<evidence type="ECO:0000256" key="3">
    <source>
        <dbReference type="ARBA" id="ARBA00022982"/>
    </source>
</evidence>
<evidence type="ECO:0000256" key="5">
    <source>
        <dbReference type="ARBA" id="ARBA00023284"/>
    </source>
</evidence>
<dbReference type="PANTHER" id="PTHR45663:SF11">
    <property type="entry name" value="GEO12009P1"/>
    <property type="match status" value="1"/>
</dbReference>